<dbReference type="Pfam" id="PF13359">
    <property type="entry name" value="DDE_Tnp_4"/>
    <property type="match status" value="1"/>
</dbReference>
<sequence length="182" mass="20946">SDGGIFGRSKLGYQVKSNVLPLPAPNRIPSTPVVSPYVFVGDEAFPLLNNLMRPYPGIHLDDEKRIFNYRLSRARRTIENTFGILVARFRILLQTLYMQPEYANDCIKSCIVLHNYVRQHPRSESYYIPAGFVDYENPENGEIIRGIWRALVPADLRQVAKQSTNNYCASSAHYRDTLKQYF</sequence>
<dbReference type="AlphaFoldDB" id="A0A8J2KXD2"/>
<dbReference type="EMBL" id="CAJVCH010514001">
    <property type="protein sequence ID" value="CAG7821537.1"/>
    <property type="molecule type" value="Genomic_DNA"/>
</dbReference>
<evidence type="ECO:0000313" key="5">
    <source>
        <dbReference type="Proteomes" id="UP000708208"/>
    </source>
</evidence>
<dbReference type="GO" id="GO:0046872">
    <property type="term" value="F:metal ion binding"/>
    <property type="evidence" value="ECO:0007669"/>
    <property type="project" value="UniProtKB-KW"/>
</dbReference>
<feature type="non-terminal residue" evidence="4">
    <location>
        <position position="1"/>
    </location>
</feature>
<organism evidence="4 5">
    <name type="scientific">Allacma fusca</name>
    <dbReference type="NCBI Taxonomy" id="39272"/>
    <lineage>
        <taxon>Eukaryota</taxon>
        <taxon>Metazoa</taxon>
        <taxon>Ecdysozoa</taxon>
        <taxon>Arthropoda</taxon>
        <taxon>Hexapoda</taxon>
        <taxon>Collembola</taxon>
        <taxon>Symphypleona</taxon>
        <taxon>Sminthuridae</taxon>
        <taxon>Allacma</taxon>
    </lineage>
</organism>
<dbReference type="OrthoDB" id="6581217at2759"/>
<feature type="non-terminal residue" evidence="4">
    <location>
        <position position="182"/>
    </location>
</feature>
<comment type="cofactor">
    <cofactor evidence="1">
        <name>a divalent metal cation</name>
        <dbReference type="ChEBI" id="CHEBI:60240"/>
    </cofactor>
</comment>
<dbReference type="Proteomes" id="UP000708208">
    <property type="component" value="Unassembled WGS sequence"/>
</dbReference>
<dbReference type="InterPro" id="IPR027806">
    <property type="entry name" value="HARBI1_dom"/>
</dbReference>
<evidence type="ECO:0000259" key="3">
    <source>
        <dbReference type="Pfam" id="PF13359"/>
    </source>
</evidence>
<name>A0A8J2KXD2_9HEXA</name>
<protein>
    <recommendedName>
        <fullName evidence="3">DDE Tnp4 domain-containing protein</fullName>
    </recommendedName>
</protein>
<keyword evidence="5" id="KW-1185">Reference proteome</keyword>
<evidence type="ECO:0000256" key="1">
    <source>
        <dbReference type="ARBA" id="ARBA00001968"/>
    </source>
</evidence>
<accession>A0A8J2KXD2</accession>
<gene>
    <name evidence="4" type="ORF">AFUS01_LOCUS31869</name>
</gene>
<evidence type="ECO:0000313" key="4">
    <source>
        <dbReference type="EMBL" id="CAG7821537.1"/>
    </source>
</evidence>
<feature type="domain" description="DDE Tnp4" evidence="3">
    <location>
        <begin position="2"/>
        <end position="115"/>
    </location>
</feature>
<evidence type="ECO:0000256" key="2">
    <source>
        <dbReference type="ARBA" id="ARBA00022723"/>
    </source>
</evidence>
<reference evidence="4" key="1">
    <citation type="submission" date="2021-06" db="EMBL/GenBank/DDBJ databases">
        <authorList>
            <person name="Hodson N. C."/>
            <person name="Mongue J. A."/>
            <person name="Jaron S. K."/>
        </authorList>
    </citation>
    <scope>NUCLEOTIDE SEQUENCE</scope>
</reference>
<keyword evidence="2" id="KW-0479">Metal-binding</keyword>
<comment type="caution">
    <text evidence="4">The sequence shown here is derived from an EMBL/GenBank/DDBJ whole genome shotgun (WGS) entry which is preliminary data.</text>
</comment>
<proteinExistence type="predicted"/>